<reference evidence="2 3" key="1">
    <citation type="journal article" date="2016" name="Nat. Commun.">
        <title>Thousands of microbial genomes shed light on interconnected biogeochemical processes in an aquifer system.</title>
        <authorList>
            <person name="Anantharaman K."/>
            <person name="Brown C.T."/>
            <person name="Hug L.A."/>
            <person name="Sharon I."/>
            <person name="Castelle C.J."/>
            <person name="Probst A.J."/>
            <person name="Thomas B.C."/>
            <person name="Singh A."/>
            <person name="Wilkins M.J."/>
            <person name="Karaoz U."/>
            <person name="Brodie E.L."/>
            <person name="Williams K.H."/>
            <person name="Hubbard S.S."/>
            <person name="Banfield J.F."/>
        </authorList>
    </citation>
    <scope>NUCLEOTIDE SEQUENCE [LARGE SCALE GENOMIC DNA]</scope>
</reference>
<proteinExistence type="predicted"/>
<dbReference type="GO" id="GO:0003995">
    <property type="term" value="F:acyl-CoA dehydrogenase activity"/>
    <property type="evidence" value="ECO:0007669"/>
    <property type="project" value="InterPro"/>
</dbReference>
<sequence length="440" mass="50734">MKRLLIFQDKKPKTTNSNLDLIIDDLESRLEYMYRLSIEEIIDFFDQLVNYWQNDKFWKRHPYLRNLIDFFSRENLVNTLTIALHGNYKALDEFVDLGDYKSLLKAHPRGLTVHWLAGNVPALGLFSIFSALVTKNVCLVKAPSRGYEQLVDLLNTLNKIKTNKINGAEFTQSIAMVLIDRDDKKRQQKISLAADVRVAWGGKEAIETIMDLKKQLFCEDIILGPKYSYAVIDKQSLNTMGQKLAQRLAIDISVFDQYACSSPHTVFIEEKKPGQALKFAKELAKQLEFIRRTLLPKGKIDPAKAAEIISLRSEYELRGKVFSSSGTEWTVIYSPTEGLAKGCFSRVVFVKPIDKLRKLGDYNDRQKQTLGLGFTKENKRKYINSITRKGIDRCPNLGYLTFYESPWDGMFIFDRLVRWVSLHKDEQDKTIKTSFIPSRK</sequence>
<name>A0A1F5E7H6_9BACT</name>
<dbReference type="InterPro" id="IPR008670">
    <property type="entry name" value="CoA_reduct_LuxC"/>
</dbReference>
<organism evidence="2 3">
    <name type="scientific">Candidatus Beckwithbacteria bacterium RBG_13_42_9</name>
    <dbReference type="NCBI Taxonomy" id="1797457"/>
    <lineage>
        <taxon>Bacteria</taxon>
        <taxon>Candidatus Beckwithiibacteriota</taxon>
    </lineage>
</organism>
<dbReference type="EMBL" id="MEZK01000010">
    <property type="protein sequence ID" value="OGD63349.1"/>
    <property type="molecule type" value="Genomic_DNA"/>
</dbReference>
<dbReference type="STRING" id="1797457.A2160_02590"/>
<evidence type="ECO:0000256" key="1">
    <source>
        <dbReference type="ARBA" id="ARBA00022857"/>
    </source>
</evidence>
<comment type="caution">
    <text evidence="2">The sequence shown here is derived from an EMBL/GenBank/DDBJ whole genome shotgun (WGS) entry which is preliminary data.</text>
</comment>
<keyword evidence="1" id="KW-0521">NADP</keyword>
<evidence type="ECO:0008006" key="4">
    <source>
        <dbReference type="Google" id="ProtNLM"/>
    </source>
</evidence>
<evidence type="ECO:0000313" key="2">
    <source>
        <dbReference type="EMBL" id="OGD63349.1"/>
    </source>
</evidence>
<dbReference type="GO" id="GO:0008218">
    <property type="term" value="P:bioluminescence"/>
    <property type="evidence" value="ECO:0007669"/>
    <property type="project" value="InterPro"/>
</dbReference>
<protein>
    <recommendedName>
        <fullName evidence="4">Long-chain-fatty-acyl-CoA reductase</fullName>
    </recommendedName>
</protein>
<dbReference type="Pfam" id="PF05893">
    <property type="entry name" value="LuxC"/>
    <property type="match status" value="1"/>
</dbReference>
<dbReference type="Proteomes" id="UP000177006">
    <property type="component" value="Unassembled WGS sequence"/>
</dbReference>
<dbReference type="PIRSF" id="PIRSF009414">
    <property type="entry name" value="LuxC"/>
    <property type="match status" value="1"/>
</dbReference>
<evidence type="ECO:0000313" key="3">
    <source>
        <dbReference type="Proteomes" id="UP000177006"/>
    </source>
</evidence>
<accession>A0A1F5E7H6</accession>
<gene>
    <name evidence="2" type="ORF">A2160_02590</name>
</gene>
<dbReference type="AlphaFoldDB" id="A0A1F5E7H6"/>